<protein>
    <submittedName>
        <fullName evidence="1">DUF2553 domain-containing protein</fullName>
    </submittedName>
</protein>
<dbReference type="EMBL" id="QNQT01000003">
    <property type="protein sequence ID" value="RDU36957.1"/>
    <property type="molecule type" value="Genomic_DNA"/>
</dbReference>
<dbReference type="RefSeq" id="WP_115451785.1">
    <property type="nucleotide sequence ID" value="NZ_QNQT01000003.1"/>
</dbReference>
<name>A0A3D8GRK6_9BACI</name>
<gene>
    <name evidence="1" type="ORF">DRW41_09665</name>
</gene>
<dbReference type="AlphaFoldDB" id="A0A3D8GRK6"/>
<sequence>MTLNVKKLDITDRVIGKLKNGEIELYLENEPIGRIMLTGQADFELDNRFDVDQQRIFQNVTVTENPGAKYTDCDDGGWC</sequence>
<keyword evidence="2" id="KW-1185">Reference proteome</keyword>
<evidence type="ECO:0000313" key="2">
    <source>
        <dbReference type="Proteomes" id="UP000257144"/>
    </source>
</evidence>
<evidence type="ECO:0000313" key="1">
    <source>
        <dbReference type="EMBL" id="RDU36957.1"/>
    </source>
</evidence>
<dbReference type="Proteomes" id="UP000257144">
    <property type="component" value="Unassembled WGS sequence"/>
</dbReference>
<dbReference type="Pfam" id="PF10830">
    <property type="entry name" value="DUF2553"/>
    <property type="match status" value="1"/>
</dbReference>
<reference evidence="1 2" key="1">
    <citation type="submission" date="2018-07" db="EMBL/GenBank/DDBJ databases">
        <title>Bacillus sp. YLB-04 draft genome sequence.</title>
        <authorList>
            <person name="Yu L."/>
            <person name="Tang X."/>
        </authorList>
    </citation>
    <scope>NUCLEOTIDE SEQUENCE [LARGE SCALE GENOMIC DNA]</scope>
    <source>
        <strain evidence="1 2">YLB-04</strain>
    </source>
</reference>
<organism evidence="1 2">
    <name type="scientific">Neobacillus piezotolerans</name>
    <dbReference type="NCBI Taxonomy" id="2259171"/>
    <lineage>
        <taxon>Bacteria</taxon>
        <taxon>Bacillati</taxon>
        <taxon>Bacillota</taxon>
        <taxon>Bacilli</taxon>
        <taxon>Bacillales</taxon>
        <taxon>Bacillaceae</taxon>
        <taxon>Neobacillus</taxon>
    </lineage>
</organism>
<dbReference type="InterPro" id="IPR020140">
    <property type="entry name" value="Uncharacterised_YusG"/>
</dbReference>
<comment type="caution">
    <text evidence="1">The sequence shown here is derived from an EMBL/GenBank/DDBJ whole genome shotgun (WGS) entry which is preliminary data.</text>
</comment>
<proteinExistence type="predicted"/>
<accession>A0A3D8GRK6</accession>
<dbReference type="OrthoDB" id="2876840at2"/>